<evidence type="ECO:0000256" key="2">
    <source>
        <dbReference type="SAM" id="MobiDB-lite"/>
    </source>
</evidence>
<evidence type="ECO:0000313" key="4">
    <source>
        <dbReference type="EMBL" id="KAK1922185.1"/>
    </source>
</evidence>
<dbReference type="Proteomes" id="UP001182556">
    <property type="component" value="Unassembled WGS sequence"/>
</dbReference>
<dbReference type="Gene3D" id="4.10.1000.10">
    <property type="entry name" value="Zinc finger, CCCH-type"/>
    <property type="match status" value="1"/>
</dbReference>
<dbReference type="PANTHER" id="PTHR46156">
    <property type="entry name" value="CCCH ZINGC FINGER"/>
    <property type="match status" value="1"/>
</dbReference>
<dbReference type="InterPro" id="IPR000571">
    <property type="entry name" value="Znf_CCCH"/>
</dbReference>
<dbReference type="SMART" id="SM00356">
    <property type="entry name" value="ZnF_C3H1"/>
    <property type="match status" value="4"/>
</dbReference>
<dbReference type="GO" id="GO:0005634">
    <property type="term" value="C:nucleus"/>
    <property type="evidence" value="ECO:0007669"/>
    <property type="project" value="TreeGrafter"/>
</dbReference>
<reference evidence="4" key="1">
    <citation type="submission" date="2023-02" db="EMBL/GenBank/DDBJ databases">
        <title>Identification and recombinant expression of a fungal hydrolase from Papiliotrema laurentii that hydrolyzes apple cutin and clears colloidal polyester polyurethane.</title>
        <authorList>
            <consortium name="DOE Joint Genome Institute"/>
            <person name="Roman V.A."/>
            <person name="Bojanowski C."/>
            <person name="Crable B.R."/>
            <person name="Wagner D.N."/>
            <person name="Hung C.S."/>
            <person name="Nadeau L.J."/>
            <person name="Schratz L."/>
            <person name="Haridas S."/>
            <person name="Pangilinan J."/>
            <person name="Lipzen A."/>
            <person name="Na H."/>
            <person name="Yan M."/>
            <person name="Ng V."/>
            <person name="Grigoriev I.V."/>
            <person name="Spatafora J.W."/>
            <person name="Barlow D."/>
            <person name="Biffinger J."/>
            <person name="Kelley-Loughnane N."/>
            <person name="Varaljay V.A."/>
            <person name="Crookes-Goodson W.J."/>
        </authorList>
    </citation>
    <scope>NUCLEOTIDE SEQUENCE</scope>
    <source>
        <strain evidence="4">5307AH</strain>
    </source>
</reference>
<feature type="zinc finger region" description="C3H1-type" evidence="1">
    <location>
        <begin position="249"/>
        <end position="277"/>
    </location>
</feature>
<feature type="region of interest" description="Disordered" evidence="2">
    <location>
        <begin position="335"/>
        <end position="401"/>
    </location>
</feature>
<evidence type="ECO:0000313" key="5">
    <source>
        <dbReference type="Proteomes" id="UP001182556"/>
    </source>
</evidence>
<evidence type="ECO:0000256" key="1">
    <source>
        <dbReference type="PROSITE-ProRule" id="PRU00723"/>
    </source>
</evidence>
<evidence type="ECO:0000259" key="3">
    <source>
        <dbReference type="PROSITE" id="PS50103"/>
    </source>
</evidence>
<accession>A0AAD9CXA4</accession>
<keyword evidence="5" id="KW-1185">Reference proteome</keyword>
<feature type="compositionally biased region" description="Acidic residues" evidence="2">
    <location>
        <begin position="367"/>
        <end position="376"/>
    </location>
</feature>
<name>A0AAD9CXA4_PAPLA</name>
<feature type="domain" description="C3H1-type" evidence="3">
    <location>
        <begin position="307"/>
        <end position="330"/>
    </location>
</feature>
<protein>
    <recommendedName>
        <fullName evidence="3">C3H1-type domain-containing protein</fullName>
    </recommendedName>
</protein>
<comment type="caution">
    <text evidence="4">The sequence shown here is derived from an EMBL/GenBank/DDBJ whole genome shotgun (WGS) entry which is preliminary data.</text>
</comment>
<feature type="zinc finger region" description="C3H1-type" evidence="1">
    <location>
        <begin position="193"/>
        <end position="221"/>
    </location>
</feature>
<dbReference type="Pfam" id="PF00642">
    <property type="entry name" value="zf-CCCH"/>
    <property type="match status" value="1"/>
</dbReference>
<feature type="zinc finger region" description="C3H1-type" evidence="1">
    <location>
        <begin position="225"/>
        <end position="248"/>
    </location>
</feature>
<dbReference type="AlphaFoldDB" id="A0AAD9CXA4"/>
<dbReference type="EMBL" id="JAODAN010000009">
    <property type="protein sequence ID" value="KAK1922185.1"/>
    <property type="molecule type" value="Genomic_DNA"/>
</dbReference>
<organism evidence="4 5">
    <name type="scientific">Papiliotrema laurentii</name>
    <name type="common">Cryptococcus laurentii</name>
    <dbReference type="NCBI Taxonomy" id="5418"/>
    <lineage>
        <taxon>Eukaryota</taxon>
        <taxon>Fungi</taxon>
        <taxon>Dikarya</taxon>
        <taxon>Basidiomycota</taxon>
        <taxon>Agaricomycotina</taxon>
        <taxon>Tremellomycetes</taxon>
        <taxon>Tremellales</taxon>
        <taxon>Rhynchogastremaceae</taxon>
        <taxon>Papiliotrema</taxon>
    </lineage>
</organism>
<proteinExistence type="predicted"/>
<feature type="domain" description="C3H1-type" evidence="3">
    <location>
        <begin position="193"/>
        <end position="221"/>
    </location>
</feature>
<gene>
    <name evidence="4" type="ORF">DB88DRAFT_497484</name>
</gene>
<dbReference type="PANTHER" id="PTHR46156:SF1">
    <property type="entry name" value="ZINC FINGER CCCH DOMAIN-CONTAINING PROTEIN 3"/>
    <property type="match status" value="1"/>
</dbReference>
<feature type="domain" description="C3H1-type" evidence="3">
    <location>
        <begin position="249"/>
        <end position="277"/>
    </location>
</feature>
<sequence length="401" mass="44216">MPAPSAAEKQKLLLQQEIAKLSGQISRHASSSQTSYHPYARGRGNFRGSNFRGRGRGRGRGNHSNVDSRNKPATIRVGHDKDSGPEQESDWIKKTSASGNMSLMTVETKTKLEAQQRQNRPALPVLQSSSTSDGQRVLIDGVMFQFEQDGKKLTRVRETEAGAIGSTPTRKRFKYGGHRYRRTSRGNLVQSKNKSTIPCRFYTKTGRCNRALTCPYAHIPDRLAICPRFLRAACPNTADSCPLSHKPSAHNTPSCVHFQATSTCRNGSECVYPHVRVAKDAPVCEAFARGGWCDKPPGTCGELHAWECQEFREKGNCSRGRKCGLRHVLRAEKEKEVETYDSPMAQGSFEDNSDFVNLEVGSPPEVSEQESEDEVSSSETSSGESDEGSDDDAEEMLGVVV</sequence>
<feature type="zinc finger region" description="C3H1-type" evidence="1">
    <location>
        <begin position="307"/>
        <end position="330"/>
    </location>
</feature>
<feature type="domain" description="C3H1-type" evidence="3">
    <location>
        <begin position="225"/>
        <end position="248"/>
    </location>
</feature>
<feature type="compositionally biased region" description="Acidic residues" evidence="2">
    <location>
        <begin position="384"/>
        <end position="395"/>
    </location>
</feature>
<feature type="compositionally biased region" description="Low complexity" evidence="2">
    <location>
        <begin position="41"/>
        <end position="52"/>
    </location>
</feature>
<feature type="region of interest" description="Disordered" evidence="2">
    <location>
        <begin position="22"/>
        <end position="90"/>
    </location>
</feature>
<keyword evidence="1" id="KW-0479">Metal-binding</keyword>
<dbReference type="PROSITE" id="PS50103">
    <property type="entry name" value="ZF_C3H1"/>
    <property type="match status" value="4"/>
</dbReference>
<keyword evidence="1" id="KW-0862">Zinc</keyword>
<keyword evidence="1" id="KW-0863">Zinc-finger</keyword>
<feature type="compositionally biased region" description="Polar residues" evidence="2">
    <location>
        <begin position="23"/>
        <end position="36"/>
    </location>
</feature>
<dbReference type="GO" id="GO:0008270">
    <property type="term" value="F:zinc ion binding"/>
    <property type="evidence" value="ECO:0007669"/>
    <property type="project" value="UniProtKB-KW"/>
</dbReference>